<evidence type="ECO:0000313" key="1">
    <source>
        <dbReference type="EMBL" id="GLL00406.1"/>
    </source>
</evidence>
<evidence type="ECO:0000313" key="2">
    <source>
        <dbReference type="Proteomes" id="UP001143480"/>
    </source>
</evidence>
<dbReference type="AlphaFoldDB" id="A0A9W6KE45"/>
<reference evidence="1" key="1">
    <citation type="journal article" date="2014" name="Int. J. Syst. Evol. Microbiol.">
        <title>Complete genome sequence of Corynebacterium casei LMG S-19264T (=DSM 44701T), isolated from a smear-ripened cheese.</title>
        <authorList>
            <consortium name="US DOE Joint Genome Institute (JGI-PGF)"/>
            <person name="Walter F."/>
            <person name="Albersmeier A."/>
            <person name="Kalinowski J."/>
            <person name="Ruckert C."/>
        </authorList>
    </citation>
    <scope>NUCLEOTIDE SEQUENCE</scope>
    <source>
        <strain evidence="1">VKM Ac-1321</strain>
    </source>
</reference>
<comment type="caution">
    <text evidence="1">The sequence shown here is derived from an EMBL/GenBank/DDBJ whole genome shotgun (WGS) entry which is preliminary data.</text>
</comment>
<sequence length="58" mass="6524">MCPSREMPAPTGRTYVPFHRFSGVSHGVSPESDGQHVRRSHTYSWVNVACRKEPPTRG</sequence>
<accession>A0A9W6KE45</accession>
<dbReference type="EMBL" id="BSFP01000008">
    <property type="protein sequence ID" value="GLL00406.1"/>
    <property type="molecule type" value="Genomic_DNA"/>
</dbReference>
<proteinExistence type="predicted"/>
<reference evidence="1" key="2">
    <citation type="submission" date="2023-01" db="EMBL/GenBank/DDBJ databases">
        <authorList>
            <person name="Sun Q."/>
            <person name="Evtushenko L."/>
        </authorList>
    </citation>
    <scope>NUCLEOTIDE SEQUENCE</scope>
    <source>
        <strain evidence="1">VKM Ac-1321</strain>
    </source>
</reference>
<dbReference type="Proteomes" id="UP001143480">
    <property type="component" value="Unassembled WGS sequence"/>
</dbReference>
<organism evidence="1 2">
    <name type="scientific">Dactylosporangium matsuzakiense</name>
    <dbReference type="NCBI Taxonomy" id="53360"/>
    <lineage>
        <taxon>Bacteria</taxon>
        <taxon>Bacillati</taxon>
        <taxon>Actinomycetota</taxon>
        <taxon>Actinomycetes</taxon>
        <taxon>Micromonosporales</taxon>
        <taxon>Micromonosporaceae</taxon>
        <taxon>Dactylosporangium</taxon>
    </lineage>
</organism>
<keyword evidence="2" id="KW-1185">Reference proteome</keyword>
<gene>
    <name evidence="1" type="ORF">GCM10017581_021460</name>
</gene>
<name>A0A9W6KE45_9ACTN</name>
<protein>
    <submittedName>
        <fullName evidence="1">Uncharacterized protein</fullName>
    </submittedName>
</protein>